<keyword evidence="2" id="KW-0521">NADP</keyword>
<keyword evidence="5" id="KW-1185">Reference proteome</keyword>
<dbReference type="GO" id="GO:0005634">
    <property type="term" value="C:nucleus"/>
    <property type="evidence" value="ECO:0007669"/>
    <property type="project" value="TreeGrafter"/>
</dbReference>
<dbReference type="PANTHER" id="PTHR42748:SF31">
    <property type="entry name" value="NMRA-LIKE DOMAIN-CONTAINING PROTEIN-RELATED"/>
    <property type="match status" value="1"/>
</dbReference>
<organism evidence="4 5">
    <name type="scientific">Botrytis elliptica</name>
    <dbReference type="NCBI Taxonomy" id="278938"/>
    <lineage>
        <taxon>Eukaryota</taxon>
        <taxon>Fungi</taxon>
        <taxon>Dikarya</taxon>
        <taxon>Ascomycota</taxon>
        <taxon>Pezizomycotina</taxon>
        <taxon>Leotiomycetes</taxon>
        <taxon>Helotiales</taxon>
        <taxon>Sclerotiniaceae</taxon>
        <taxon>Botrytis</taxon>
    </lineage>
</organism>
<accession>A0A4Z1K3P6</accession>
<comment type="similarity">
    <text evidence="1">Belongs to the NmrA-type oxidoreductase family.</text>
</comment>
<dbReference type="Pfam" id="PF05368">
    <property type="entry name" value="NmrA"/>
    <property type="match status" value="1"/>
</dbReference>
<evidence type="ECO:0000256" key="1">
    <source>
        <dbReference type="ARBA" id="ARBA00006328"/>
    </source>
</evidence>
<dbReference type="SUPFAM" id="SSF51735">
    <property type="entry name" value="NAD(P)-binding Rossmann-fold domains"/>
    <property type="match status" value="1"/>
</dbReference>
<dbReference type="PANTHER" id="PTHR42748">
    <property type="entry name" value="NITROGEN METABOLITE REPRESSION PROTEIN NMRA FAMILY MEMBER"/>
    <property type="match status" value="1"/>
</dbReference>
<gene>
    <name evidence="4" type="ORF">BELL_0185g00120</name>
</gene>
<name>A0A4Z1K3P6_9HELO</name>
<dbReference type="EMBL" id="PQXM01000184">
    <property type="protein sequence ID" value="TGO75917.1"/>
    <property type="molecule type" value="Genomic_DNA"/>
</dbReference>
<dbReference type="AlphaFoldDB" id="A0A4Z1K3P6"/>
<dbReference type="STRING" id="278938.A0A4Z1K3P6"/>
<dbReference type="Gene3D" id="3.40.50.720">
    <property type="entry name" value="NAD(P)-binding Rossmann-like Domain"/>
    <property type="match status" value="1"/>
</dbReference>
<proteinExistence type="inferred from homology"/>
<evidence type="ECO:0000313" key="5">
    <source>
        <dbReference type="Proteomes" id="UP000297229"/>
    </source>
</evidence>
<feature type="domain" description="NmrA-like" evidence="3">
    <location>
        <begin position="86"/>
        <end position="200"/>
    </location>
</feature>
<comment type="caution">
    <text evidence="4">The sequence shown here is derived from an EMBL/GenBank/DDBJ whole genome shotgun (WGS) entry which is preliminary data.</text>
</comment>
<dbReference type="InterPro" id="IPR008030">
    <property type="entry name" value="NmrA-like"/>
</dbReference>
<evidence type="ECO:0000259" key="3">
    <source>
        <dbReference type="Pfam" id="PF05368"/>
    </source>
</evidence>
<dbReference type="InterPro" id="IPR051164">
    <property type="entry name" value="NmrA-like_oxidored"/>
</dbReference>
<evidence type="ECO:0000313" key="4">
    <source>
        <dbReference type="EMBL" id="TGO75917.1"/>
    </source>
</evidence>
<dbReference type="Gene3D" id="3.90.25.10">
    <property type="entry name" value="UDP-galactose 4-epimerase, domain 1"/>
    <property type="match status" value="1"/>
</dbReference>
<protein>
    <recommendedName>
        <fullName evidence="3">NmrA-like domain-containing protein</fullName>
    </recommendedName>
</protein>
<dbReference type="InterPro" id="IPR036291">
    <property type="entry name" value="NAD(P)-bd_dom_sf"/>
</dbReference>
<reference evidence="4 5" key="1">
    <citation type="submission" date="2017-12" db="EMBL/GenBank/DDBJ databases">
        <title>Comparative genomics of Botrytis spp.</title>
        <authorList>
            <person name="Valero-Jimenez C.A."/>
            <person name="Tapia P."/>
            <person name="Veloso J."/>
            <person name="Silva-Moreno E."/>
            <person name="Staats M."/>
            <person name="Valdes J.H."/>
            <person name="Van Kan J.A.L."/>
        </authorList>
    </citation>
    <scope>NUCLEOTIDE SEQUENCE [LARGE SCALE GENOMIC DNA]</scope>
    <source>
        <strain evidence="4 5">Be9601</strain>
    </source>
</reference>
<evidence type="ECO:0000256" key="2">
    <source>
        <dbReference type="ARBA" id="ARBA00022857"/>
    </source>
</evidence>
<dbReference type="Proteomes" id="UP000297229">
    <property type="component" value="Unassembled WGS sequence"/>
</dbReference>
<sequence>MSVKRKVPLAWTKLSVTSYVSIFSINLAGGVQAVTLFSKRGGNSDVGLKVASLGLRNVRFTIIASARPGSKYVESPVTAFAKQGVQMVAALKGTHSDFLVTNYWETATPGVERSQGTTVADAPKATCISHLIYSSLLNASKATNGRLKEVKHFDEKADIEEHIRTSRVPCSFFLPGYFMANYTFMIHKEGDGSYVLASPVS</sequence>